<organism evidence="2 3">
    <name type="scientific">Podospora australis</name>
    <dbReference type="NCBI Taxonomy" id="1536484"/>
    <lineage>
        <taxon>Eukaryota</taxon>
        <taxon>Fungi</taxon>
        <taxon>Dikarya</taxon>
        <taxon>Ascomycota</taxon>
        <taxon>Pezizomycotina</taxon>
        <taxon>Sordariomycetes</taxon>
        <taxon>Sordariomycetidae</taxon>
        <taxon>Sordariales</taxon>
        <taxon>Podosporaceae</taxon>
        <taxon>Podospora</taxon>
    </lineage>
</organism>
<feature type="compositionally biased region" description="Polar residues" evidence="1">
    <location>
        <begin position="58"/>
        <end position="78"/>
    </location>
</feature>
<reference evidence="2" key="2">
    <citation type="submission" date="2023-05" db="EMBL/GenBank/DDBJ databases">
        <authorList>
            <consortium name="Lawrence Berkeley National Laboratory"/>
            <person name="Steindorff A."/>
            <person name="Hensen N."/>
            <person name="Bonometti L."/>
            <person name="Westerberg I."/>
            <person name="Brannstrom I.O."/>
            <person name="Guillou S."/>
            <person name="Cros-Aarteil S."/>
            <person name="Calhoun S."/>
            <person name="Haridas S."/>
            <person name="Kuo A."/>
            <person name="Mondo S."/>
            <person name="Pangilinan J."/>
            <person name="Riley R."/>
            <person name="Labutti K."/>
            <person name="Andreopoulos B."/>
            <person name="Lipzen A."/>
            <person name="Chen C."/>
            <person name="Yanf M."/>
            <person name="Daum C."/>
            <person name="Ng V."/>
            <person name="Clum A."/>
            <person name="Ohm R."/>
            <person name="Martin F."/>
            <person name="Silar P."/>
            <person name="Natvig D."/>
            <person name="Lalanne C."/>
            <person name="Gautier V."/>
            <person name="Ament-Velasquez S.L."/>
            <person name="Kruys A."/>
            <person name="Hutchinson M.I."/>
            <person name="Powell A.J."/>
            <person name="Barry K."/>
            <person name="Miller A.N."/>
            <person name="Grigoriev I.V."/>
            <person name="Debuchy R."/>
            <person name="Gladieux P."/>
            <person name="Thoren M.H."/>
            <person name="Johannesson H."/>
        </authorList>
    </citation>
    <scope>NUCLEOTIDE SEQUENCE</scope>
    <source>
        <strain evidence="2">PSN309</strain>
    </source>
</reference>
<feature type="compositionally biased region" description="Polar residues" evidence="1">
    <location>
        <begin position="158"/>
        <end position="167"/>
    </location>
</feature>
<dbReference type="Gene3D" id="3.80.10.10">
    <property type="entry name" value="Ribonuclease Inhibitor"/>
    <property type="match status" value="1"/>
</dbReference>
<accession>A0AAN7AKP9</accession>
<dbReference type="InterPro" id="IPR032675">
    <property type="entry name" value="LRR_dom_sf"/>
</dbReference>
<dbReference type="AlphaFoldDB" id="A0AAN7AKP9"/>
<keyword evidence="3" id="KW-1185">Reference proteome</keyword>
<evidence type="ECO:0000313" key="2">
    <source>
        <dbReference type="EMBL" id="KAK4190269.1"/>
    </source>
</evidence>
<dbReference type="Proteomes" id="UP001302126">
    <property type="component" value="Unassembled WGS sequence"/>
</dbReference>
<feature type="compositionally biased region" description="Low complexity" evidence="1">
    <location>
        <begin position="659"/>
        <end position="668"/>
    </location>
</feature>
<comment type="caution">
    <text evidence="2">The sequence shown here is derived from an EMBL/GenBank/DDBJ whole genome shotgun (WGS) entry which is preliminary data.</text>
</comment>
<name>A0AAN7AKP9_9PEZI</name>
<feature type="region of interest" description="Disordered" evidence="1">
    <location>
        <begin position="758"/>
        <end position="786"/>
    </location>
</feature>
<dbReference type="SUPFAM" id="SSF52047">
    <property type="entry name" value="RNI-like"/>
    <property type="match status" value="1"/>
</dbReference>
<feature type="region of interest" description="Disordered" evidence="1">
    <location>
        <begin position="642"/>
        <end position="724"/>
    </location>
</feature>
<feature type="region of interest" description="Disordered" evidence="1">
    <location>
        <begin position="1"/>
        <end position="174"/>
    </location>
</feature>
<protein>
    <submittedName>
        <fullName evidence="2">F-box protein At-B</fullName>
    </submittedName>
</protein>
<dbReference type="EMBL" id="MU864367">
    <property type="protein sequence ID" value="KAK4190269.1"/>
    <property type="molecule type" value="Genomic_DNA"/>
</dbReference>
<sequence>MRTRSGGVSVGSGSAMIRITATSSATRRKLRPRQAAGGRGPSPPDESDDLSLPHAAPATTQRSPKSHQSSSGNTNLFSTPERPHRSSHKRTLSSAQTSSSRRSKRSCHQSGFYREDSDNEDDLEQYADDPVLPSPILYEEYTGSPKPRKFRAPRSKPANRQSKTPTPRLSRRNSELDLKKVESDITADSSIIPEWTKLEYLIWVQIFSYASSAVDNPAQWLLSASTVCSTFTEPALTALYRCPPLAGSRPRAHNLLSLLVKDPDYRTNFDYRVKVRSLDIDVYNIASKTHKGEPFDLESLVLHLPMLESIKFHHWKDDAALFQMFDNLRWRYPEGLWSSLDGSGSKLLEWEWNRRMEDPDLGFAGMQTIHTSEAFSRLQRLHFRNYQLPSLFNTSPKADEAELAQADRAHVQRMADAISVLPHLEHIGFEFCSVLNGQLLSLLPKTLKSLEIIRCPEVETEDFTTFLLSHGSKLRNLTLHHNRSLSLAFITFLGHACPNLRDLDVDFKIYKERELGYGDVETNYENLLSIGQIPDWPVSLRRISLKNMKQWDAKVVESFFQSLADSAPKLLELREIDLKVMLDVSYLQRSEIRDRWTTTLKSIYLRVSEDPLPFRSLRQQMMDLEIAHGFKKASAKLRKANMATIDTPSRRSGRLAEQSSNPSSRQSSAGRDLRNKRVGRPNYVEPDTDDEELLSEQGEANDGGPKRASRSSTKNNGSGGLLTPTGESATQLFFHGMCEKVNVQLDNGNPAAIQFSFDDFRDDEVDDEEDEDWNGDDGDVDTGLAW</sequence>
<evidence type="ECO:0000256" key="1">
    <source>
        <dbReference type="SAM" id="MobiDB-lite"/>
    </source>
</evidence>
<feature type="compositionally biased region" description="Acidic residues" evidence="1">
    <location>
        <begin position="117"/>
        <end position="127"/>
    </location>
</feature>
<reference evidence="2" key="1">
    <citation type="journal article" date="2023" name="Mol. Phylogenet. Evol.">
        <title>Genome-scale phylogeny and comparative genomics of the fungal order Sordariales.</title>
        <authorList>
            <person name="Hensen N."/>
            <person name="Bonometti L."/>
            <person name="Westerberg I."/>
            <person name="Brannstrom I.O."/>
            <person name="Guillou S."/>
            <person name="Cros-Aarteil S."/>
            <person name="Calhoun S."/>
            <person name="Haridas S."/>
            <person name="Kuo A."/>
            <person name="Mondo S."/>
            <person name="Pangilinan J."/>
            <person name="Riley R."/>
            <person name="LaButti K."/>
            <person name="Andreopoulos B."/>
            <person name="Lipzen A."/>
            <person name="Chen C."/>
            <person name="Yan M."/>
            <person name="Daum C."/>
            <person name="Ng V."/>
            <person name="Clum A."/>
            <person name="Steindorff A."/>
            <person name="Ohm R.A."/>
            <person name="Martin F."/>
            <person name="Silar P."/>
            <person name="Natvig D.O."/>
            <person name="Lalanne C."/>
            <person name="Gautier V."/>
            <person name="Ament-Velasquez S.L."/>
            <person name="Kruys A."/>
            <person name="Hutchinson M.I."/>
            <person name="Powell A.J."/>
            <person name="Barry K."/>
            <person name="Miller A.N."/>
            <person name="Grigoriev I.V."/>
            <person name="Debuchy R."/>
            <person name="Gladieux P."/>
            <person name="Hiltunen Thoren M."/>
            <person name="Johannesson H."/>
        </authorList>
    </citation>
    <scope>NUCLEOTIDE SEQUENCE</scope>
    <source>
        <strain evidence="2">PSN309</strain>
    </source>
</reference>
<feature type="compositionally biased region" description="Low complexity" evidence="1">
    <location>
        <begin position="1"/>
        <end position="14"/>
    </location>
</feature>
<gene>
    <name evidence="2" type="ORF">QBC35DRAFT_86932</name>
</gene>
<proteinExistence type="predicted"/>
<feature type="compositionally biased region" description="Acidic residues" evidence="1">
    <location>
        <begin position="760"/>
        <end position="780"/>
    </location>
</feature>
<evidence type="ECO:0000313" key="3">
    <source>
        <dbReference type="Proteomes" id="UP001302126"/>
    </source>
</evidence>